<dbReference type="Proteomes" id="UP000037239">
    <property type="component" value="Unassembled WGS sequence"/>
</dbReference>
<accession>A0AB34TA37</accession>
<evidence type="ECO:0000313" key="1">
    <source>
        <dbReference type="EMBL" id="KOA50287.1"/>
    </source>
</evidence>
<proteinExistence type="predicted"/>
<gene>
    <name evidence="1" type="ORF">BAAM0483_03890</name>
</gene>
<name>A0AB34TA37_9BIFI</name>
<dbReference type="EMBL" id="AWFK01000006">
    <property type="protein sequence ID" value="KOA50287.1"/>
    <property type="molecule type" value="Genomic_DNA"/>
</dbReference>
<organism evidence="1 2">
    <name type="scientific">Bifidobacterium animalis subsp. animalis MCC 0483</name>
    <dbReference type="NCBI Taxonomy" id="1365955"/>
    <lineage>
        <taxon>Bacteria</taxon>
        <taxon>Bacillati</taxon>
        <taxon>Actinomycetota</taxon>
        <taxon>Actinomycetes</taxon>
        <taxon>Bifidobacteriales</taxon>
        <taxon>Bifidobacteriaceae</taxon>
        <taxon>Bifidobacterium</taxon>
    </lineage>
</organism>
<reference evidence="1 2" key="1">
    <citation type="journal article" date="2015" name="Int J Genomics">
        <title>Comparative Genomics Revealed Genetic Diversity and Species/Strain-Level Differences in Carbohydrate Metabolism of Three Probiotic Bifidobacterial Species.</title>
        <authorList>
            <person name="Odamaki T."/>
            <person name="Horigome A."/>
            <person name="Sugahara H."/>
            <person name="Hashikura N."/>
            <person name="Minami J."/>
            <person name="Xiao J.Z."/>
            <person name="Abe F."/>
        </authorList>
    </citation>
    <scope>NUCLEOTIDE SEQUENCE [LARGE SCALE GENOMIC DNA]</scope>
    <source>
        <strain evidence="1 2">MCC 0483</strain>
    </source>
</reference>
<protein>
    <submittedName>
        <fullName evidence="1">Uncharacterized protein</fullName>
    </submittedName>
</protein>
<comment type="caution">
    <text evidence="1">The sequence shown here is derived from an EMBL/GenBank/DDBJ whole genome shotgun (WGS) entry which is preliminary data.</text>
</comment>
<dbReference type="AlphaFoldDB" id="A0AB34TA37"/>
<evidence type="ECO:0000313" key="2">
    <source>
        <dbReference type="Proteomes" id="UP000037239"/>
    </source>
</evidence>
<sequence>MIISIQATYTIPLMAIISLVRSVTATLISVAASVRNAWKDHLHEVRYQADSVSTWISGGANSKVKDDWGRSMTEVMLCNLSNQPVYDVILTSGIQQAGEQFIVHEGPFDGDAQWVRTSVAGVLPPGTFRSYIVPPDRGMCKRFQSVIAFRDVRGVSWVRGANGDLHNLGKNQDIYNAMNCPLPAPNVVPIERVD</sequence>